<protein>
    <submittedName>
        <fullName evidence="2">UsfY protein</fullName>
    </submittedName>
</protein>
<feature type="transmembrane region" description="Helical" evidence="1">
    <location>
        <begin position="23"/>
        <end position="48"/>
    </location>
</feature>
<reference evidence="3" key="1">
    <citation type="submission" date="2015-03" db="EMBL/GenBank/DDBJ databases">
        <authorList>
            <person name="Urmite Genomes"/>
        </authorList>
    </citation>
    <scope>NUCLEOTIDE SEQUENCE [LARGE SCALE GENOMIC DNA]</scope>
    <source>
        <strain evidence="3">CSUR P1344</strain>
    </source>
</reference>
<sequence length="103" mass="10592">MNYRNGDPVDHHRTARQHAGETFTYGANAPGLAASAVAVVALIVGLFALATRHVAAGVAAVILAAVLGAASAVWLLRTHRSVRAAELAWHAAHSDEPAPPPSS</sequence>
<evidence type="ECO:0000313" key="3">
    <source>
        <dbReference type="Proteomes" id="UP000199601"/>
    </source>
</evidence>
<dbReference type="AlphaFoldDB" id="A0A0U1D193"/>
<organism evidence="2 3">
    <name type="scientific">Mycobacterium europaeum</name>
    <dbReference type="NCBI Taxonomy" id="761804"/>
    <lineage>
        <taxon>Bacteria</taxon>
        <taxon>Bacillati</taxon>
        <taxon>Actinomycetota</taxon>
        <taxon>Actinomycetes</taxon>
        <taxon>Mycobacteriales</taxon>
        <taxon>Mycobacteriaceae</taxon>
        <taxon>Mycobacterium</taxon>
        <taxon>Mycobacterium simiae complex</taxon>
    </lineage>
</organism>
<proteinExistence type="predicted"/>
<dbReference type="Proteomes" id="UP000199601">
    <property type="component" value="Unassembled WGS sequence"/>
</dbReference>
<evidence type="ECO:0000313" key="2">
    <source>
        <dbReference type="EMBL" id="CQD05175.1"/>
    </source>
</evidence>
<keyword evidence="1" id="KW-0472">Membrane</keyword>
<feature type="transmembrane region" description="Helical" evidence="1">
    <location>
        <begin position="54"/>
        <end position="76"/>
    </location>
</feature>
<evidence type="ECO:0000256" key="1">
    <source>
        <dbReference type="SAM" id="Phobius"/>
    </source>
</evidence>
<name>A0A0U1D193_9MYCO</name>
<keyword evidence="1" id="KW-1133">Transmembrane helix</keyword>
<dbReference type="EMBL" id="CTEC01000001">
    <property type="protein sequence ID" value="CQD05175.1"/>
    <property type="molecule type" value="Genomic_DNA"/>
</dbReference>
<gene>
    <name evidence="2" type="ORF">BN000_01006</name>
</gene>
<keyword evidence="1" id="KW-0812">Transmembrane</keyword>
<keyword evidence="3" id="KW-1185">Reference proteome</keyword>
<accession>A0A0U1D193</accession>